<keyword evidence="5 9" id="KW-0064">Aspartyl protease</keyword>
<dbReference type="GO" id="GO:0006508">
    <property type="term" value="P:proteolysis"/>
    <property type="evidence" value="ECO:0007669"/>
    <property type="project" value="UniProtKB-KW"/>
</dbReference>
<evidence type="ECO:0000256" key="8">
    <source>
        <dbReference type="ARBA" id="ARBA00023136"/>
    </source>
</evidence>
<comment type="function">
    <text evidence="9 10">This protein specifically catalyzes the removal of signal peptides from prolipoproteins.</text>
</comment>
<keyword evidence="3 9" id="KW-0645">Protease</keyword>
<evidence type="ECO:0000256" key="11">
    <source>
        <dbReference type="RuleBase" id="RU004181"/>
    </source>
</evidence>
<dbReference type="EMBL" id="JEMB01000880">
    <property type="protein sequence ID" value="KYF92770.1"/>
    <property type="molecule type" value="Genomic_DNA"/>
</dbReference>
<dbReference type="Proteomes" id="UP000075635">
    <property type="component" value="Unassembled WGS sequence"/>
</dbReference>
<evidence type="ECO:0000256" key="5">
    <source>
        <dbReference type="ARBA" id="ARBA00022750"/>
    </source>
</evidence>
<evidence type="ECO:0000256" key="10">
    <source>
        <dbReference type="RuleBase" id="RU000594"/>
    </source>
</evidence>
<sequence>MSEDATPRDAAVETKGADAEPDRSARVDAPGGEPLPAGQPDDEPGAPSPEEDADDVVAPAAPAYRPSYPFLIGVSLITLAADLGTKWWAKDRLEPQALTDLATAPRPLALRKIEVIKDHLNMIFAKNHGGAWGILGDESEAIRRPFFLLISLAAIVFIVSLYRKLHPSQVALRWGLPLVLGGALGNLVDRIRYGYVVDFIQVRFTPEFVWPTFNVADIAIVVGVGLMAIDMFSPRRPAVVGKPSGTPGAKASAG</sequence>
<feature type="transmembrane region" description="Helical" evidence="9">
    <location>
        <begin position="208"/>
        <end position="229"/>
    </location>
</feature>
<dbReference type="Pfam" id="PF01252">
    <property type="entry name" value="Peptidase_A8"/>
    <property type="match status" value="1"/>
</dbReference>
<evidence type="ECO:0000256" key="3">
    <source>
        <dbReference type="ARBA" id="ARBA00022670"/>
    </source>
</evidence>
<proteinExistence type="inferred from homology"/>
<accession>A0A150SK55</accession>
<keyword evidence="8 9" id="KW-0472">Membrane</keyword>
<dbReference type="PANTHER" id="PTHR33695:SF1">
    <property type="entry name" value="LIPOPROTEIN SIGNAL PEPTIDASE"/>
    <property type="match status" value="1"/>
</dbReference>
<evidence type="ECO:0000256" key="1">
    <source>
        <dbReference type="ARBA" id="ARBA00006139"/>
    </source>
</evidence>
<keyword evidence="6 9" id="KW-0378">Hydrolase</keyword>
<evidence type="ECO:0000256" key="6">
    <source>
        <dbReference type="ARBA" id="ARBA00022801"/>
    </source>
</evidence>
<dbReference type="GO" id="GO:0005886">
    <property type="term" value="C:plasma membrane"/>
    <property type="evidence" value="ECO:0007669"/>
    <property type="project" value="UniProtKB-SubCell"/>
</dbReference>
<comment type="catalytic activity">
    <reaction evidence="9 10">
        <text>Release of signal peptides from bacterial membrane prolipoproteins. Hydrolyzes -Xaa-Yaa-Zaa-|-(S,diacylglyceryl)Cys-, in which Xaa is hydrophobic (preferably Leu), and Yaa (Ala or Ser) and Zaa (Gly or Ala) have small, neutral side chains.</text>
        <dbReference type="EC" id="3.4.23.36"/>
    </reaction>
</comment>
<dbReference type="UniPathway" id="UPA00665"/>
<keyword evidence="4 9" id="KW-0812">Transmembrane</keyword>
<feature type="active site" evidence="9">
    <location>
        <position position="198"/>
    </location>
</feature>
<evidence type="ECO:0000256" key="7">
    <source>
        <dbReference type="ARBA" id="ARBA00022989"/>
    </source>
</evidence>
<keyword evidence="7 9" id="KW-1133">Transmembrane helix</keyword>
<dbReference type="GO" id="GO:0004190">
    <property type="term" value="F:aspartic-type endopeptidase activity"/>
    <property type="evidence" value="ECO:0007669"/>
    <property type="project" value="UniProtKB-UniRule"/>
</dbReference>
<dbReference type="PROSITE" id="PS00855">
    <property type="entry name" value="SPASE_II"/>
    <property type="match status" value="1"/>
</dbReference>
<feature type="active site" evidence="9">
    <location>
        <position position="217"/>
    </location>
</feature>
<keyword evidence="2 9" id="KW-1003">Cell membrane</keyword>
<comment type="subcellular location">
    <subcellularLocation>
        <location evidence="9">Cell membrane</location>
        <topology evidence="9">Multi-pass membrane protein</topology>
    </subcellularLocation>
</comment>
<dbReference type="PANTHER" id="PTHR33695">
    <property type="entry name" value="LIPOPROTEIN SIGNAL PEPTIDASE"/>
    <property type="match status" value="1"/>
</dbReference>
<dbReference type="AlphaFoldDB" id="A0A150SK55"/>
<evidence type="ECO:0000256" key="2">
    <source>
        <dbReference type="ARBA" id="ARBA00022475"/>
    </source>
</evidence>
<comment type="similarity">
    <text evidence="1 9 11">Belongs to the peptidase A8 family.</text>
</comment>
<dbReference type="EC" id="3.4.23.36" evidence="9"/>
<feature type="compositionally biased region" description="Basic and acidic residues" evidence="12">
    <location>
        <begin position="1"/>
        <end position="26"/>
    </location>
</feature>
<evidence type="ECO:0000313" key="13">
    <source>
        <dbReference type="EMBL" id="KYF92770.1"/>
    </source>
</evidence>
<organism evidence="13 14">
    <name type="scientific">Sorangium cellulosum</name>
    <name type="common">Polyangium cellulosum</name>
    <dbReference type="NCBI Taxonomy" id="56"/>
    <lineage>
        <taxon>Bacteria</taxon>
        <taxon>Pseudomonadati</taxon>
        <taxon>Myxococcota</taxon>
        <taxon>Polyangia</taxon>
        <taxon>Polyangiales</taxon>
        <taxon>Polyangiaceae</taxon>
        <taxon>Sorangium</taxon>
    </lineage>
</organism>
<evidence type="ECO:0000256" key="4">
    <source>
        <dbReference type="ARBA" id="ARBA00022692"/>
    </source>
</evidence>
<feature type="compositionally biased region" description="Acidic residues" evidence="12">
    <location>
        <begin position="40"/>
        <end position="54"/>
    </location>
</feature>
<comment type="caution">
    <text evidence="9">Lacks conserved residue(s) required for the propagation of feature annotation.</text>
</comment>
<comment type="caution">
    <text evidence="13">The sequence shown here is derived from an EMBL/GenBank/DDBJ whole genome shotgun (WGS) entry which is preliminary data.</text>
</comment>
<dbReference type="PRINTS" id="PR00781">
    <property type="entry name" value="LIPOSIGPTASE"/>
</dbReference>
<name>A0A150SK55_SORCE</name>
<evidence type="ECO:0000256" key="12">
    <source>
        <dbReference type="SAM" id="MobiDB-lite"/>
    </source>
</evidence>
<evidence type="ECO:0000256" key="9">
    <source>
        <dbReference type="HAMAP-Rule" id="MF_00161"/>
    </source>
</evidence>
<comment type="pathway">
    <text evidence="9">Protein modification; lipoprotein biosynthesis (signal peptide cleavage).</text>
</comment>
<dbReference type="HAMAP" id="MF_00161">
    <property type="entry name" value="LspA"/>
    <property type="match status" value="1"/>
</dbReference>
<feature type="transmembrane region" description="Helical" evidence="9">
    <location>
        <begin position="170"/>
        <end position="188"/>
    </location>
</feature>
<evidence type="ECO:0000313" key="14">
    <source>
        <dbReference type="Proteomes" id="UP000075635"/>
    </source>
</evidence>
<feature type="transmembrane region" description="Helical" evidence="9">
    <location>
        <begin position="146"/>
        <end position="163"/>
    </location>
</feature>
<gene>
    <name evidence="9" type="primary">lspA</name>
    <name evidence="13" type="ORF">BE17_02800</name>
</gene>
<dbReference type="InterPro" id="IPR001872">
    <property type="entry name" value="Peptidase_A8"/>
</dbReference>
<protein>
    <recommendedName>
        <fullName evidence="9">Lipoprotein signal peptidase</fullName>
        <ecNumber evidence="9">3.4.23.36</ecNumber>
    </recommendedName>
    <alternativeName>
        <fullName evidence="9">Prolipoprotein signal peptidase</fullName>
    </alternativeName>
    <alternativeName>
        <fullName evidence="9">Signal peptidase II</fullName>
        <shortName evidence="9">SPase II</shortName>
    </alternativeName>
</protein>
<feature type="region of interest" description="Disordered" evidence="12">
    <location>
        <begin position="1"/>
        <end position="54"/>
    </location>
</feature>
<dbReference type="NCBIfam" id="TIGR00077">
    <property type="entry name" value="lspA"/>
    <property type="match status" value="1"/>
</dbReference>
<reference evidence="13 14" key="1">
    <citation type="submission" date="2014-02" db="EMBL/GenBank/DDBJ databases">
        <title>The small core and large imbalanced accessory genome model reveals a collaborative survival strategy of Sorangium cellulosum strains in nature.</title>
        <authorList>
            <person name="Han K."/>
            <person name="Peng R."/>
            <person name="Blom J."/>
            <person name="Li Y.-Z."/>
        </authorList>
    </citation>
    <scope>NUCLEOTIDE SEQUENCE [LARGE SCALE GENOMIC DNA]</scope>
    <source>
        <strain evidence="13 14">So0011-07</strain>
    </source>
</reference>